<dbReference type="Proteomes" id="UP000001997">
    <property type="component" value="Unassembled WGS sequence"/>
</dbReference>
<evidence type="ECO:0000313" key="11">
    <source>
        <dbReference type="EMBL" id="EDK41097.2"/>
    </source>
</evidence>
<dbReference type="GeneID" id="5124145"/>
<dbReference type="OrthoDB" id="3631276at2759"/>
<dbReference type="VEuPathDB" id="FungiDB:PGUG_05195"/>
<keyword evidence="6" id="KW-0735">Signal-anchor</keyword>
<evidence type="ECO:0000256" key="5">
    <source>
        <dbReference type="ARBA" id="ARBA00022692"/>
    </source>
</evidence>
<dbReference type="Pfam" id="PF12141">
    <property type="entry name" value="BMT"/>
    <property type="match status" value="2"/>
</dbReference>
<dbReference type="InParanoid" id="A5DPJ4"/>
<keyword evidence="12" id="KW-1185">Reference proteome</keyword>
<dbReference type="GO" id="GO:0016020">
    <property type="term" value="C:membrane"/>
    <property type="evidence" value="ECO:0007669"/>
    <property type="project" value="UniProtKB-SubCell"/>
</dbReference>
<organism evidence="11 12">
    <name type="scientific">Meyerozyma guilliermondii (strain ATCC 6260 / CBS 566 / DSM 6381 / JCM 1539 / NBRC 10279 / NRRL Y-324)</name>
    <name type="common">Yeast</name>
    <name type="synonym">Candida guilliermondii</name>
    <dbReference type="NCBI Taxonomy" id="294746"/>
    <lineage>
        <taxon>Eukaryota</taxon>
        <taxon>Fungi</taxon>
        <taxon>Dikarya</taxon>
        <taxon>Ascomycota</taxon>
        <taxon>Saccharomycotina</taxon>
        <taxon>Pichiomycetes</taxon>
        <taxon>Debaryomycetaceae</taxon>
        <taxon>Meyerozyma</taxon>
    </lineage>
</organism>
<evidence type="ECO:0000256" key="8">
    <source>
        <dbReference type="ARBA" id="ARBA00023136"/>
    </source>
</evidence>
<dbReference type="OMA" id="RAMHIYR"/>
<evidence type="ECO:0000256" key="10">
    <source>
        <dbReference type="SAM" id="Phobius"/>
    </source>
</evidence>
<dbReference type="eggNOG" id="ENOG502QTZG">
    <property type="taxonomic scope" value="Eukaryota"/>
</dbReference>
<evidence type="ECO:0000256" key="9">
    <source>
        <dbReference type="ARBA" id="ARBA00023316"/>
    </source>
</evidence>
<comment type="subcellular location">
    <subcellularLocation>
        <location evidence="1">Membrane</location>
        <topology evidence="1">Single-pass type II membrane protein</topology>
    </subcellularLocation>
</comment>
<dbReference type="EMBL" id="CH408161">
    <property type="protein sequence ID" value="EDK41097.2"/>
    <property type="molecule type" value="Genomic_DNA"/>
</dbReference>
<keyword evidence="3" id="KW-0328">Glycosyltransferase</keyword>
<keyword evidence="8 10" id="KW-0472">Membrane</keyword>
<gene>
    <name evidence="11" type="ORF">PGUG_05195</name>
</gene>
<reference evidence="11 12" key="1">
    <citation type="journal article" date="2009" name="Nature">
        <title>Evolution of pathogenicity and sexual reproduction in eight Candida genomes.</title>
        <authorList>
            <person name="Butler G."/>
            <person name="Rasmussen M.D."/>
            <person name="Lin M.F."/>
            <person name="Santos M.A."/>
            <person name="Sakthikumar S."/>
            <person name="Munro C.A."/>
            <person name="Rheinbay E."/>
            <person name="Grabherr M."/>
            <person name="Forche A."/>
            <person name="Reedy J.L."/>
            <person name="Agrafioti I."/>
            <person name="Arnaud M.B."/>
            <person name="Bates S."/>
            <person name="Brown A.J."/>
            <person name="Brunke S."/>
            <person name="Costanzo M.C."/>
            <person name="Fitzpatrick D.A."/>
            <person name="de Groot P.W."/>
            <person name="Harris D."/>
            <person name="Hoyer L.L."/>
            <person name="Hube B."/>
            <person name="Klis F.M."/>
            <person name="Kodira C."/>
            <person name="Lennard N."/>
            <person name="Logue M.E."/>
            <person name="Martin R."/>
            <person name="Neiman A.M."/>
            <person name="Nikolaou E."/>
            <person name="Quail M.A."/>
            <person name="Quinn J."/>
            <person name="Santos M.C."/>
            <person name="Schmitzberger F.F."/>
            <person name="Sherlock G."/>
            <person name="Shah P."/>
            <person name="Silverstein K.A."/>
            <person name="Skrzypek M.S."/>
            <person name="Soll D."/>
            <person name="Staggs R."/>
            <person name="Stansfield I."/>
            <person name="Stumpf M.P."/>
            <person name="Sudbery P.E."/>
            <person name="Srikantha T."/>
            <person name="Zeng Q."/>
            <person name="Berman J."/>
            <person name="Berriman M."/>
            <person name="Heitman J."/>
            <person name="Gow N.A."/>
            <person name="Lorenz M.C."/>
            <person name="Birren B.W."/>
            <person name="Kellis M."/>
            <person name="Cuomo C.A."/>
        </authorList>
    </citation>
    <scope>NUCLEOTIDE SEQUENCE [LARGE SCALE GENOMIC DNA]</scope>
    <source>
        <strain evidence="12">ATCC 6260 / CBS 566 / DSM 6381 / JCM 1539 / NBRC 10279 / NRRL Y-324</strain>
    </source>
</reference>
<keyword evidence="9" id="KW-0961">Cell wall biogenesis/degradation</keyword>
<feature type="transmembrane region" description="Helical" evidence="10">
    <location>
        <begin position="52"/>
        <end position="72"/>
    </location>
</feature>
<keyword evidence="4" id="KW-0808">Transferase</keyword>
<dbReference type="KEGG" id="pgu:PGUG_05195"/>
<evidence type="ECO:0000256" key="6">
    <source>
        <dbReference type="ARBA" id="ARBA00022968"/>
    </source>
</evidence>
<keyword evidence="7 10" id="KW-1133">Transmembrane helix</keyword>
<feature type="transmembrane region" description="Helical" evidence="10">
    <location>
        <begin position="92"/>
        <end position="110"/>
    </location>
</feature>
<evidence type="ECO:0000256" key="3">
    <source>
        <dbReference type="ARBA" id="ARBA00022676"/>
    </source>
</evidence>
<accession>A5DPJ4</accession>
<name>A5DPJ4_PICGU</name>
<protein>
    <submittedName>
        <fullName evidence="11">Uncharacterized protein</fullName>
    </submittedName>
</protein>
<dbReference type="STRING" id="294746.A5DPJ4"/>
<dbReference type="HOGENOM" id="CLU_013841_3_0_1"/>
<evidence type="ECO:0000313" key="12">
    <source>
        <dbReference type="Proteomes" id="UP000001997"/>
    </source>
</evidence>
<comment type="similarity">
    <text evidence="2">Belongs to the BMT family.</text>
</comment>
<evidence type="ECO:0000256" key="7">
    <source>
        <dbReference type="ARBA" id="ARBA00022989"/>
    </source>
</evidence>
<dbReference type="GO" id="GO:0071555">
    <property type="term" value="P:cell wall organization"/>
    <property type="evidence" value="ECO:0007669"/>
    <property type="project" value="UniProtKB-KW"/>
</dbReference>
<sequence>MHACAACQLKANCKKPARGAQIHVAKSFCSQSFSSLFRSMTSIDLDTWGADVLQYGVLIVLLSLCSAFFFFYFRVWHLVTREKQVVKSKSQLLTVVIAALIVCLNLQLWYRFSESFHSSDTIANYSVLHAKLTSFNVTGYSFAEANSPKQIKDFQCDSVKFTDTLFVTEPTPFSSSLKRIRDELSRIAQDDYPIAENCFLDKEGEDEKSILAHKWFHFCGSSVWLEKYQVHFMVSRVLYTHRGTRNKPTINMIYMQVFDKNWVEQFDVKLGDSDTAFPSILKVDIDQSPNTAKHRLALMGPEDPRVSVREFYKDGELQQEPVVIFNMRSTKIKWFRAMHMCRPLSDGKTVRLSLRDRAPEFREKNWAPFFDKNDPKKVFFVYNFNPLRIIGCSLDKGICDKLAGPEFGEDSKEHVGSLRGGTNLVPIPSEVLPESLQNRMYWFGIARSHSSQCGCLGEIYRPHLFIISKGENDYAMDYISSLVDFNIRTEPWNPSKSICDDGKSVLIPNSISYWDVGDEERMGIVFSEADRTNKIIHVNGMMKHVLNVLNNGRNVETDERKKENALLGRCSTSKVAEYCESTAKKQHWNMEPPKNLHEVDDDFD</sequence>
<dbReference type="InterPro" id="IPR021988">
    <property type="entry name" value="BMT1"/>
</dbReference>
<evidence type="ECO:0000256" key="2">
    <source>
        <dbReference type="ARBA" id="ARBA00009486"/>
    </source>
</evidence>
<dbReference type="GO" id="GO:0000030">
    <property type="term" value="F:mannosyltransferase activity"/>
    <property type="evidence" value="ECO:0007669"/>
    <property type="project" value="InterPro"/>
</dbReference>
<evidence type="ECO:0000256" key="1">
    <source>
        <dbReference type="ARBA" id="ARBA00004606"/>
    </source>
</evidence>
<dbReference type="RefSeq" id="XP_001482175.2">
    <property type="nucleotide sequence ID" value="XM_001482125.1"/>
</dbReference>
<proteinExistence type="inferred from homology"/>
<keyword evidence="5 10" id="KW-0812">Transmembrane</keyword>
<dbReference type="AlphaFoldDB" id="A5DPJ4"/>
<evidence type="ECO:0000256" key="4">
    <source>
        <dbReference type="ARBA" id="ARBA00022679"/>
    </source>
</evidence>